<feature type="active site" evidence="13">
    <location>
        <position position="184"/>
    </location>
</feature>
<feature type="binding site" description="in inhibited form" evidence="14">
    <location>
        <position position="57"/>
    </location>
    <ligand>
        <name>Zn(2+)</name>
        <dbReference type="ChEBI" id="CHEBI:29105"/>
        <label>2</label>
        <note>catalytic</note>
    </ligand>
</feature>
<dbReference type="InterPro" id="IPR006026">
    <property type="entry name" value="Peptidase_Metallo"/>
</dbReference>
<dbReference type="InterPro" id="IPR001818">
    <property type="entry name" value="Pept_M10_metallopeptidase"/>
</dbReference>
<organism evidence="16 17">
    <name type="scientific">Aquarana catesbeiana</name>
    <name type="common">American bullfrog</name>
    <name type="synonym">Rana catesbeiana</name>
    <dbReference type="NCBI Taxonomy" id="8400"/>
    <lineage>
        <taxon>Eukaryota</taxon>
        <taxon>Metazoa</taxon>
        <taxon>Chordata</taxon>
        <taxon>Craniata</taxon>
        <taxon>Vertebrata</taxon>
        <taxon>Euteleostomi</taxon>
        <taxon>Amphibia</taxon>
        <taxon>Batrachia</taxon>
        <taxon>Anura</taxon>
        <taxon>Neobatrachia</taxon>
        <taxon>Ranoidea</taxon>
        <taxon>Ranidae</taxon>
        <taxon>Aquarana</taxon>
    </lineage>
</organism>
<feature type="binding site" evidence="14">
    <location>
        <position position="165"/>
    </location>
    <ligand>
        <name>Ca(2+)</name>
        <dbReference type="ChEBI" id="CHEBI:29108"/>
        <label>3</label>
    </ligand>
</feature>
<feature type="binding site" evidence="14">
    <location>
        <position position="187"/>
    </location>
    <ligand>
        <name>Zn(2+)</name>
        <dbReference type="ChEBI" id="CHEBI:29105"/>
        <label>2</label>
        <note>catalytic</note>
    </ligand>
</feature>
<dbReference type="AlphaFoldDB" id="A0A2G9QH10"/>
<dbReference type="CDD" id="cd04278">
    <property type="entry name" value="ZnMc_MMP"/>
    <property type="match status" value="1"/>
</dbReference>
<evidence type="ECO:0000313" key="16">
    <source>
        <dbReference type="EMBL" id="PIO14870.1"/>
    </source>
</evidence>
<feature type="binding site" evidence="14">
    <location>
        <position position="91"/>
    </location>
    <ligand>
        <name>Ca(2+)</name>
        <dbReference type="ChEBI" id="CHEBI:29108"/>
        <label>1</label>
    </ligand>
</feature>
<dbReference type="InterPro" id="IPR021190">
    <property type="entry name" value="Pept_M10A"/>
</dbReference>
<keyword evidence="6 14" id="KW-0479">Metal-binding</keyword>
<feature type="binding site" evidence="14">
    <location>
        <position position="142"/>
    </location>
    <ligand>
        <name>Ca(2+)</name>
        <dbReference type="ChEBI" id="CHEBI:29108"/>
        <label>3</label>
    </ligand>
</feature>
<evidence type="ECO:0000256" key="10">
    <source>
        <dbReference type="ARBA" id="ARBA00022837"/>
    </source>
</evidence>
<feature type="non-terminal residue" evidence="16">
    <location>
        <position position="1"/>
    </location>
</feature>
<evidence type="ECO:0000256" key="8">
    <source>
        <dbReference type="ARBA" id="ARBA00022801"/>
    </source>
</evidence>
<evidence type="ECO:0000256" key="14">
    <source>
        <dbReference type="PIRSR" id="PIRSR621190-2"/>
    </source>
</evidence>
<feature type="binding site" evidence="14">
    <location>
        <position position="193"/>
    </location>
    <ligand>
        <name>Zn(2+)</name>
        <dbReference type="ChEBI" id="CHEBI:29105"/>
        <label>2</label>
        <note>catalytic</note>
    </ligand>
</feature>
<dbReference type="GO" id="GO:0030574">
    <property type="term" value="P:collagen catabolic process"/>
    <property type="evidence" value="ECO:0007669"/>
    <property type="project" value="TreeGrafter"/>
</dbReference>
<dbReference type="EMBL" id="KV999663">
    <property type="protein sequence ID" value="PIO14870.1"/>
    <property type="molecule type" value="Genomic_DNA"/>
</dbReference>
<evidence type="ECO:0000256" key="2">
    <source>
        <dbReference type="ARBA" id="ARBA00010370"/>
    </source>
</evidence>
<dbReference type="Pfam" id="PF00413">
    <property type="entry name" value="Peptidase_M10"/>
    <property type="match status" value="1"/>
</dbReference>
<dbReference type="SMART" id="SM00235">
    <property type="entry name" value="ZnMc"/>
    <property type="match status" value="1"/>
</dbReference>
<feature type="binding site" evidence="14">
    <location>
        <position position="150"/>
    </location>
    <ligand>
        <name>Zn(2+)</name>
        <dbReference type="ChEBI" id="CHEBI:29105"/>
        <label>1</label>
    </ligand>
</feature>
<dbReference type="InterPro" id="IPR033739">
    <property type="entry name" value="M10A_MMP"/>
</dbReference>
<keyword evidence="7" id="KW-0732">Signal</keyword>
<evidence type="ECO:0000256" key="7">
    <source>
        <dbReference type="ARBA" id="ARBA00022729"/>
    </source>
</evidence>
<dbReference type="Gene3D" id="3.40.390.10">
    <property type="entry name" value="Collagenase (Catalytic Domain)"/>
    <property type="match status" value="1"/>
</dbReference>
<evidence type="ECO:0000256" key="13">
    <source>
        <dbReference type="PIRSR" id="PIRSR621190-1"/>
    </source>
</evidence>
<dbReference type="PANTHER" id="PTHR10201">
    <property type="entry name" value="MATRIX METALLOPROTEINASE"/>
    <property type="match status" value="1"/>
</dbReference>
<dbReference type="GO" id="GO:0030198">
    <property type="term" value="P:extracellular matrix organization"/>
    <property type="evidence" value="ECO:0007669"/>
    <property type="project" value="TreeGrafter"/>
</dbReference>
<keyword evidence="11" id="KW-0482">Metalloprotease</keyword>
<feature type="binding site" evidence="14">
    <location>
        <position position="201"/>
    </location>
    <ligand>
        <name>Zn(2+)</name>
        <dbReference type="ChEBI" id="CHEBI:29105"/>
        <label>2</label>
        <note>catalytic</note>
    </ligand>
</feature>
<protein>
    <recommendedName>
        <fullName evidence="15">Peptidase metallopeptidase domain-containing protein</fullName>
    </recommendedName>
</protein>
<dbReference type="InterPro" id="IPR024079">
    <property type="entry name" value="MetalloPept_cat_dom_sf"/>
</dbReference>
<dbReference type="FunFam" id="3.40.390.10:FF:000007">
    <property type="entry name" value="Collagenase 3"/>
    <property type="match status" value="1"/>
</dbReference>
<feature type="domain" description="Peptidase metallopeptidase" evidence="15">
    <location>
        <begin position="72"/>
        <end position="228"/>
    </location>
</feature>
<evidence type="ECO:0000313" key="17">
    <source>
        <dbReference type="Proteomes" id="UP000228934"/>
    </source>
</evidence>
<name>A0A2G9QH10_AQUCT</name>
<dbReference type="GO" id="GO:0005615">
    <property type="term" value="C:extracellular space"/>
    <property type="evidence" value="ECO:0007669"/>
    <property type="project" value="TreeGrafter"/>
</dbReference>
<gene>
    <name evidence="16" type="ORF">AB205_0043810</name>
</gene>
<dbReference type="GO" id="GO:0008270">
    <property type="term" value="F:zinc ion binding"/>
    <property type="evidence" value="ECO:0007669"/>
    <property type="project" value="InterPro"/>
</dbReference>
<dbReference type="OrthoDB" id="406838at2759"/>
<dbReference type="InterPro" id="IPR036365">
    <property type="entry name" value="PGBD-like_sf"/>
</dbReference>
<feature type="binding site" evidence="14">
    <location>
        <position position="165"/>
    </location>
    <ligand>
        <name>Ca(2+)</name>
        <dbReference type="ChEBI" id="CHEBI:29108"/>
        <label>1</label>
    </ligand>
</feature>
<evidence type="ECO:0000259" key="15">
    <source>
        <dbReference type="SMART" id="SM00235"/>
    </source>
</evidence>
<dbReference type="PRINTS" id="PR00138">
    <property type="entry name" value="MATRIXIN"/>
</dbReference>
<comment type="similarity">
    <text evidence="2">Belongs to the peptidase M10A family.</text>
</comment>
<comment type="cofactor">
    <cofactor evidence="14">
        <name>Zn(2+)</name>
        <dbReference type="ChEBI" id="CHEBI:29105"/>
    </cofactor>
    <text evidence="14">Binds 2 Zn(2+) ions per subunit.</text>
</comment>
<reference evidence="17" key="1">
    <citation type="journal article" date="2017" name="Nat. Commun.">
        <title>The North American bullfrog draft genome provides insight into hormonal regulation of long noncoding RNA.</title>
        <authorList>
            <person name="Hammond S.A."/>
            <person name="Warren R.L."/>
            <person name="Vandervalk B.P."/>
            <person name="Kucuk E."/>
            <person name="Khan H."/>
            <person name="Gibb E.A."/>
            <person name="Pandoh P."/>
            <person name="Kirk H."/>
            <person name="Zhao Y."/>
            <person name="Jones M."/>
            <person name="Mungall A.J."/>
            <person name="Coope R."/>
            <person name="Pleasance S."/>
            <person name="Moore R.A."/>
            <person name="Holt R.A."/>
            <person name="Round J.M."/>
            <person name="Ohora S."/>
            <person name="Walle B.V."/>
            <person name="Veldhoen N."/>
            <person name="Helbing C.C."/>
            <person name="Birol I."/>
        </authorList>
    </citation>
    <scope>NUCLEOTIDE SEQUENCE [LARGE SCALE GENOMIC DNA]</scope>
</reference>
<dbReference type="Proteomes" id="UP000228934">
    <property type="component" value="Unassembled WGS sequence"/>
</dbReference>
<dbReference type="InterPro" id="IPR002477">
    <property type="entry name" value="Peptidoglycan-bd-like"/>
</dbReference>
<feature type="binding site" evidence="14">
    <location>
        <position position="143"/>
    </location>
    <ligand>
        <name>Ca(2+)</name>
        <dbReference type="ChEBI" id="CHEBI:29108"/>
        <label>3</label>
    </ligand>
</feature>
<keyword evidence="17" id="KW-1185">Reference proteome</keyword>
<dbReference type="GO" id="GO:0004222">
    <property type="term" value="F:metalloendopeptidase activity"/>
    <property type="evidence" value="ECO:0007669"/>
    <property type="project" value="InterPro"/>
</dbReference>
<dbReference type="SUPFAM" id="SSF55486">
    <property type="entry name" value="Metalloproteases ('zincins'), catalytic domain"/>
    <property type="match status" value="1"/>
</dbReference>
<keyword evidence="8" id="KW-0378">Hydrolase</keyword>
<comment type="cofactor">
    <cofactor evidence="14">
        <name>Ca(2+)</name>
        <dbReference type="ChEBI" id="CHEBI:29108"/>
    </cofactor>
    <text evidence="14">Can bind about 5 Ca(2+) ions per subunit.</text>
</comment>
<keyword evidence="10 14" id="KW-0106">Calcium</keyword>
<proteinExistence type="inferred from homology"/>
<accession>A0A2G9QH10</accession>
<evidence type="ECO:0000256" key="9">
    <source>
        <dbReference type="ARBA" id="ARBA00022833"/>
    </source>
</evidence>
<feature type="binding site" evidence="14">
    <location>
        <position position="162"/>
    </location>
    <ligand>
        <name>Ca(2+)</name>
        <dbReference type="ChEBI" id="CHEBI:29108"/>
        <label>3</label>
    </ligand>
</feature>
<dbReference type="GO" id="GO:0031012">
    <property type="term" value="C:extracellular matrix"/>
    <property type="evidence" value="ECO:0007669"/>
    <property type="project" value="InterPro"/>
</dbReference>
<evidence type="ECO:0000256" key="5">
    <source>
        <dbReference type="ARBA" id="ARBA00022670"/>
    </source>
</evidence>
<evidence type="ECO:0000256" key="1">
    <source>
        <dbReference type="ARBA" id="ARBA00004498"/>
    </source>
</evidence>
<evidence type="ECO:0000256" key="3">
    <source>
        <dbReference type="ARBA" id="ARBA00022525"/>
    </source>
</evidence>
<dbReference type="GO" id="GO:0006508">
    <property type="term" value="P:proteolysis"/>
    <property type="evidence" value="ECO:0007669"/>
    <property type="project" value="UniProtKB-KW"/>
</dbReference>
<dbReference type="PANTHER" id="PTHR10201:SF166">
    <property type="entry name" value="MATRIX METALLOPROTEINASE-19"/>
    <property type="match status" value="1"/>
</dbReference>
<sequence length="255" mass="29240">AYLKQFGYLQKPLESDSEDFSSEEVQKAIQAFQLASQLPETGLLDNATLERMRQPRCGLEDPFNQVTLRYLLLGRWRKKNLTYRIYNYTPDMTKEKVREAIKAAFKYWSDITPLKFREIDYGRADIRISFHQRGVGCSRPFDGPGKVLAHADIPELGTVHFDEDEEWTEGSFFGVNLQIIAAHELGHALGLGHSYYSNALMAPVYAGYRPKFRLHDDDVKGIQALYGKNCFFKVSSEILHFSTPQCSTFLCFVVM</sequence>
<keyword evidence="9 14" id="KW-0862">Zinc</keyword>
<keyword evidence="3" id="KW-0964">Secreted</keyword>
<evidence type="ECO:0000256" key="11">
    <source>
        <dbReference type="ARBA" id="ARBA00023049"/>
    </source>
</evidence>
<comment type="subcellular location">
    <subcellularLocation>
        <location evidence="1">Secreted</location>
        <location evidence="1">Extracellular space</location>
        <location evidence="1">Extracellular matrix</location>
    </subcellularLocation>
</comment>
<evidence type="ECO:0000256" key="6">
    <source>
        <dbReference type="ARBA" id="ARBA00022723"/>
    </source>
</evidence>
<keyword evidence="4" id="KW-0272">Extracellular matrix</keyword>
<feature type="binding site" evidence="14">
    <location>
        <position position="125"/>
    </location>
    <ligand>
        <name>Ca(2+)</name>
        <dbReference type="ChEBI" id="CHEBI:29108"/>
        <label>2</label>
    </ligand>
</feature>
<feature type="binding site" evidence="14">
    <location>
        <position position="160"/>
    </location>
    <ligand>
        <name>Zn(2+)</name>
        <dbReference type="ChEBI" id="CHEBI:29105"/>
        <label>1</label>
    </ligand>
</feature>
<evidence type="ECO:0000256" key="12">
    <source>
        <dbReference type="ARBA" id="ARBA00023145"/>
    </source>
</evidence>
<dbReference type="SUPFAM" id="SSF47090">
    <property type="entry name" value="PGBD-like"/>
    <property type="match status" value="1"/>
</dbReference>
<dbReference type="Pfam" id="PF01471">
    <property type="entry name" value="PG_binding_1"/>
    <property type="match status" value="1"/>
</dbReference>
<feature type="binding site" evidence="14">
    <location>
        <position position="183"/>
    </location>
    <ligand>
        <name>Zn(2+)</name>
        <dbReference type="ChEBI" id="CHEBI:29105"/>
        <label>2</label>
        <note>catalytic</note>
    </ligand>
</feature>
<keyword evidence="5" id="KW-0645">Protease</keyword>
<evidence type="ECO:0000256" key="4">
    <source>
        <dbReference type="ARBA" id="ARBA00022530"/>
    </source>
</evidence>
<keyword evidence="12" id="KW-0865">Zymogen</keyword>